<keyword evidence="4" id="KW-1185">Reference proteome</keyword>
<comment type="caution">
    <text evidence="3">The sequence shown here is derived from an EMBL/GenBank/DDBJ whole genome shotgun (WGS) entry which is preliminary data.</text>
</comment>
<keyword evidence="1" id="KW-0472">Membrane</keyword>
<evidence type="ECO:0000313" key="3">
    <source>
        <dbReference type="EMBL" id="KAG7552739.1"/>
    </source>
</evidence>
<name>A0A8T1Z4C8_9BRAS</name>
<dbReference type="Proteomes" id="UP000694240">
    <property type="component" value="Chromosome 11"/>
</dbReference>
<feature type="transmembrane region" description="Helical" evidence="1">
    <location>
        <begin position="147"/>
        <end position="168"/>
    </location>
</feature>
<keyword evidence="2" id="KW-0732">Signal</keyword>
<evidence type="ECO:0000313" key="4">
    <source>
        <dbReference type="Proteomes" id="UP000694240"/>
    </source>
</evidence>
<reference evidence="3 4" key="1">
    <citation type="submission" date="2020-12" db="EMBL/GenBank/DDBJ databases">
        <title>Concerted genomic and epigenomic changes stabilize Arabidopsis allopolyploids.</title>
        <authorList>
            <person name="Chen Z."/>
        </authorList>
    </citation>
    <scope>NUCLEOTIDE SEQUENCE [LARGE SCALE GENOMIC DNA]</scope>
    <source>
        <strain evidence="3">Allo738</strain>
        <tissue evidence="3">Leaf</tissue>
    </source>
</reference>
<evidence type="ECO:0000256" key="2">
    <source>
        <dbReference type="SAM" id="SignalP"/>
    </source>
</evidence>
<feature type="transmembrane region" description="Helical" evidence="1">
    <location>
        <begin position="33"/>
        <end position="58"/>
    </location>
</feature>
<dbReference type="AlphaFoldDB" id="A0A8T1Z4C8"/>
<protein>
    <submittedName>
        <fullName evidence="3">Uncharacterized protein</fullName>
    </submittedName>
</protein>
<dbReference type="EMBL" id="JAEFBK010000011">
    <property type="protein sequence ID" value="KAG7552739.1"/>
    <property type="molecule type" value="Genomic_DNA"/>
</dbReference>
<keyword evidence="1" id="KW-0812">Transmembrane</keyword>
<accession>A0A8T1Z4C8</accession>
<feature type="transmembrane region" description="Helical" evidence="1">
    <location>
        <begin position="70"/>
        <end position="87"/>
    </location>
</feature>
<proteinExistence type="predicted"/>
<feature type="transmembrane region" description="Helical" evidence="1">
    <location>
        <begin position="93"/>
        <end position="110"/>
    </location>
</feature>
<organism evidence="3 4">
    <name type="scientific">Arabidopsis thaliana x Arabidopsis arenosa</name>
    <dbReference type="NCBI Taxonomy" id="1240361"/>
    <lineage>
        <taxon>Eukaryota</taxon>
        <taxon>Viridiplantae</taxon>
        <taxon>Streptophyta</taxon>
        <taxon>Embryophyta</taxon>
        <taxon>Tracheophyta</taxon>
        <taxon>Spermatophyta</taxon>
        <taxon>Magnoliopsida</taxon>
        <taxon>eudicotyledons</taxon>
        <taxon>Gunneridae</taxon>
        <taxon>Pentapetalae</taxon>
        <taxon>rosids</taxon>
        <taxon>malvids</taxon>
        <taxon>Brassicales</taxon>
        <taxon>Brassicaceae</taxon>
        <taxon>Camelineae</taxon>
        <taxon>Arabidopsis</taxon>
    </lineage>
</organism>
<feature type="signal peptide" evidence="2">
    <location>
        <begin position="1"/>
        <end position="20"/>
    </location>
</feature>
<feature type="transmembrane region" description="Helical" evidence="1">
    <location>
        <begin position="117"/>
        <end position="135"/>
    </location>
</feature>
<feature type="chain" id="PRO_5035833983" evidence="2">
    <location>
        <begin position="21"/>
        <end position="169"/>
    </location>
</feature>
<sequence length="169" mass="19378">MRGLWWKVIATLSLLSISISLYRLCPSTCPLQYASIGGTTLYVVMLLMLHFPTTIRIYKEHEPPLPGTRVLVSVILVTAIYYITFNYPTWDVLVYTYSMFVFGVSMFQLNSPMQLRHVQWTLFVGLYIGCFGRAFGDICTTQYSCPLVASFVWIYLHAKVLSIINGFYI</sequence>
<evidence type="ECO:0000256" key="1">
    <source>
        <dbReference type="SAM" id="Phobius"/>
    </source>
</evidence>
<gene>
    <name evidence="3" type="ORF">ISN45_Aa06g033260</name>
</gene>
<keyword evidence="1" id="KW-1133">Transmembrane helix</keyword>